<evidence type="ECO:0000256" key="5">
    <source>
        <dbReference type="PIRSR" id="PIRSR004869-50"/>
    </source>
</evidence>
<reference evidence="7 8" key="1">
    <citation type="submission" date="2021-10" db="EMBL/GenBank/DDBJ databases">
        <title>Anaerobic single-cell dispensing facilitates the cultivation of human gut bacteria.</title>
        <authorList>
            <person name="Afrizal A."/>
        </authorList>
    </citation>
    <scope>NUCLEOTIDE SEQUENCE [LARGE SCALE GENOMIC DNA]</scope>
    <source>
        <strain evidence="7 8">CLA-AA-H244</strain>
    </source>
</reference>
<comment type="cofactor">
    <cofactor evidence="5">
        <name>[4Fe-4S] cluster</name>
        <dbReference type="ChEBI" id="CHEBI:49883"/>
    </cofactor>
    <text evidence="5">Binds 1 [4Fe-4S] cluster. The cluster is coordinated with 3 cysteines and an exchangeable S-adenosyl-L-methionine.</text>
</comment>
<dbReference type="GO" id="GO:0046872">
    <property type="term" value="F:metal ion binding"/>
    <property type="evidence" value="ECO:0007669"/>
    <property type="project" value="UniProtKB-KW"/>
</dbReference>
<sequence>MAGQIGYCLQTGTLRAARAALHYWEEPCISGTAGSGAVFFGGCSMRCVFCQNHDIAAGEAGREISVERLKEIFLELQEKGANNINLVTPTHFVPLIVPALRAAKREGLRIPIVYNTSSYEKVSTLQLLDGLVDIYLPDLKYESAALSGLLSNAPDYFETAAAAIAEMVRQVGEPVFAAPDGTQLFAAQMNDACEEADEDAEFLMKKGVIVRHLALPGQEADSKRVLSYLLKTYGERIYISLMNQYTPIPSVLEKTLPKLTQKKLAAPEPLREKSAAQPESAQACLTGLQRRLTEDEYEALIDFAIENGIENGFIQDQETAQESFIPAFDGEGI</sequence>
<gene>
    <name evidence="7" type="ORF">LKD45_13195</name>
</gene>
<evidence type="ECO:0000256" key="3">
    <source>
        <dbReference type="ARBA" id="ARBA00023004"/>
    </source>
</evidence>
<feature type="domain" description="Radical SAM core" evidence="6">
    <location>
        <begin position="39"/>
        <end position="125"/>
    </location>
</feature>
<evidence type="ECO:0000256" key="4">
    <source>
        <dbReference type="ARBA" id="ARBA00023014"/>
    </source>
</evidence>
<dbReference type="PIRSF" id="PIRSF004869">
    <property type="entry name" value="PflX_prd"/>
    <property type="match status" value="1"/>
</dbReference>
<dbReference type="InterPro" id="IPR040085">
    <property type="entry name" value="MJ0674-like"/>
</dbReference>
<feature type="binding site" evidence="5">
    <location>
        <position position="47"/>
    </location>
    <ligand>
        <name>[4Fe-4S] cluster</name>
        <dbReference type="ChEBI" id="CHEBI:49883"/>
        <note>4Fe-4S-S-AdoMet</note>
    </ligand>
</feature>
<evidence type="ECO:0000313" key="7">
    <source>
        <dbReference type="EMBL" id="MCC2168635.1"/>
    </source>
</evidence>
<dbReference type="InterPro" id="IPR007197">
    <property type="entry name" value="rSAM"/>
</dbReference>
<protein>
    <submittedName>
        <fullName evidence="7">Radical SAM protein</fullName>
    </submittedName>
</protein>
<accession>A0AAE3AZL0</accession>
<dbReference type="PANTHER" id="PTHR43075">
    <property type="entry name" value="FORMATE LYASE ACTIVATING ENZYME, PUTATIVE (AFU_ORTHOLOGUE AFUA_2G15630)-RELATED"/>
    <property type="match status" value="1"/>
</dbReference>
<keyword evidence="1 5" id="KW-0949">S-adenosyl-L-methionine</keyword>
<dbReference type="AlphaFoldDB" id="A0AAE3AZL0"/>
<keyword evidence="4 5" id="KW-0411">Iron-sulfur</keyword>
<feature type="binding site" evidence="5">
    <location>
        <position position="50"/>
    </location>
    <ligand>
        <name>[4Fe-4S] cluster</name>
        <dbReference type="ChEBI" id="CHEBI:49883"/>
        <note>4Fe-4S-S-AdoMet</note>
    </ligand>
</feature>
<evidence type="ECO:0000313" key="8">
    <source>
        <dbReference type="Proteomes" id="UP001199355"/>
    </source>
</evidence>
<dbReference type="PANTHER" id="PTHR43075:SF1">
    <property type="entry name" value="FORMATE LYASE ACTIVATING ENZYME, PUTATIVE (AFU_ORTHOLOGUE AFUA_2G15630)-RELATED"/>
    <property type="match status" value="1"/>
</dbReference>
<dbReference type="EMBL" id="JAJEQF010000041">
    <property type="protein sequence ID" value="MCC2168635.1"/>
    <property type="molecule type" value="Genomic_DNA"/>
</dbReference>
<organism evidence="7 8">
    <name type="scientific">Gallintestinimicrobium propionicum</name>
    <dbReference type="NCBI Taxonomy" id="2981770"/>
    <lineage>
        <taxon>Bacteria</taxon>
        <taxon>Bacillati</taxon>
        <taxon>Bacillota</taxon>
        <taxon>Clostridia</taxon>
        <taxon>Lachnospirales</taxon>
        <taxon>Lachnospiraceae</taxon>
        <taxon>Gallintestinimicrobium</taxon>
    </lineage>
</organism>
<feature type="binding site" evidence="5">
    <location>
        <position position="43"/>
    </location>
    <ligand>
        <name>[4Fe-4S] cluster</name>
        <dbReference type="ChEBI" id="CHEBI:49883"/>
        <note>4Fe-4S-S-AdoMet</note>
    </ligand>
</feature>
<dbReference type="InterPro" id="IPR016431">
    <property type="entry name" value="Pyrv-formate_lyase-activ_prd"/>
</dbReference>
<dbReference type="CDD" id="cd01335">
    <property type="entry name" value="Radical_SAM"/>
    <property type="match status" value="1"/>
</dbReference>
<dbReference type="Proteomes" id="UP001199355">
    <property type="component" value="Unassembled WGS sequence"/>
</dbReference>
<keyword evidence="8" id="KW-1185">Reference proteome</keyword>
<dbReference type="InterPro" id="IPR013785">
    <property type="entry name" value="Aldolase_TIM"/>
</dbReference>
<name>A0AAE3AZL0_9FIRM</name>
<evidence type="ECO:0000256" key="1">
    <source>
        <dbReference type="ARBA" id="ARBA00022691"/>
    </source>
</evidence>
<keyword evidence="3 5" id="KW-0408">Iron</keyword>
<dbReference type="Pfam" id="PF04055">
    <property type="entry name" value="Radical_SAM"/>
    <property type="match status" value="1"/>
</dbReference>
<evidence type="ECO:0000256" key="2">
    <source>
        <dbReference type="ARBA" id="ARBA00022723"/>
    </source>
</evidence>
<dbReference type="SFLD" id="SFLDS00029">
    <property type="entry name" value="Radical_SAM"/>
    <property type="match status" value="1"/>
</dbReference>
<proteinExistence type="predicted"/>
<dbReference type="GO" id="GO:0051536">
    <property type="term" value="F:iron-sulfur cluster binding"/>
    <property type="evidence" value="ECO:0007669"/>
    <property type="project" value="UniProtKB-KW"/>
</dbReference>
<dbReference type="SUPFAM" id="SSF102114">
    <property type="entry name" value="Radical SAM enzymes"/>
    <property type="match status" value="1"/>
</dbReference>
<keyword evidence="2 5" id="KW-0479">Metal-binding</keyword>
<evidence type="ECO:0000259" key="6">
    <source>
        <dbReference type="Pfam" id="PF04055"/>
    </source>
</evidence>
<dbReference type="GO" id="GO:0003824">
    <property type="term" value="F:catalytic activity"/>
    <property type="evidence" value="ECO:0007669"/>
    <property type="project" value="InterPro"/>
</dbReference>
<dbReference type="InterPro" id="IPR058240">
    <property type="entry name" value="rSAM_sf"/>
</dbReference>
<dbReference type="RefSeq" id="WP_308728812.1">
    <property type="nucleotide sequence ID" value="NZ_JAJEQF010000041.1"/>
</dbReference>
<comment type="caution">
    <text evidence="7">The sequence shown here is derived from an EMBL/GenBank/DDBJ whole genome shotgun (WGS) entry which is preliminary data.</text>
</comment>
<dbReference type="Gene3D" id="3.20.20.70">
    <property type="entry name" value="Aldolase class I"/>
    <property type="match status" value="1"/>
</dbReference>